<dbReference type="CDD" id="cd00093">
    <property type="entry name" value="HTH_XRE"/>
    <property type="match status" value="1"/>
</dbReference>
<evidence type="ECO:0000259" key="1">
    <source>
        <dbReference type="PROSITE" id="PS50943"/>
    </source>
</evidence>
<gene>
    <name evidence="2" type="ORF">XBI1_1530011</name>
</gene>
<dbReference type="SMART" id="SM00530">
    <property type="entry name" value="HTH_XRE"/>
    <property type="match status" value="1"/>
</dbReference>
<name>A0A077QE98_XENBV</name>
<feature type="domain" description="HTH cro/C1-type" evidence="1">
    <location>
        <begin position="9"/>
        <end position="63"/>
    </location>
</feature>
<dbReference type="GO" id="GO:0003677">
    <property type="term" value="F:DNA binding"/>
    <property type="evidence" value="ECO:0007669"/>
    <property type="project" value="InterPro"/>
</dbReference>
<dbReference type="Gene3D" id="1.10.260.40">
    <property type="entry name" value="lambda repressor-like DNA-binding domains"/>
    <property type="match status" value="1"/>
</dbReference>
<dbReference type="HOGENOM" id="CLU_206064_0_0_6"/>
<accession>A0A077QE98</accession>
<organism evidence="2">
    <name type="scientific">Xenorhabdus bovienii str. Intermedium</name>
    <dbReference type="NCBI Taxonomy" id="1379677"/>
    <lineage>
        <taxon>Bacteria</taxon>
        <taxon>Pseudomonadati</taxon>
        <taxon>Pseudomonadota</taxon>
        <taxon>Gammaproteobacteria</taxon>
        <taxon>Enterobacterales</taxon>
        <taxon>Morganellaceae</taxon>
        <taxon>Xenorhabdus</taxon>
    </lineage>
</organism>
<dbReference type="RefSeq" id="WP_038184375.1">
    <property type="nucleotide sequence ID" value="NZ_CAWLWA010000112.1"/>
</dbReference>
<protein>
    <recommendedName>
        <fullName evidence="1">HTH cro/C1-type domain-containing protein</fullName>
    </recommendedName>
</protein>
<dbReference type="Pfam" id="PF01381">
    <property type="entry name" value="HTH_3"/>
    <property type="match status" value="1"/>
</dbReference>
<dbReference type="InterPro" id="IPR001387">
    <property type="entry name" value="Cro/C1-type_HTH"/>
</dbReference>
<dbReference type="PROSITE" id="PS50943">
    <property type="entry name" value="HTH_CROC1"/>
    <property type="match status" value="1"/>
</dbReference>
<dbReference type="SUPFAM" id="SSF47413">
    <property type="entry name" value="lambda repressor-like DNA-binding domains"/>
    <property type="match status" value="1"/>
</dbReference>
<evidence type="ECO:0000313" key="2">
    <source>
        <dbReference type="EMBL" id="CDH31453.1"/>
    </source>
</evidence>
<proteinExistence type="predicted"/>
<dbReference type="EMBL" id="CBTB010000061">
    <property type="protein sequence ID" value="CDH31453.1"/>
    <property type="molecule type" value="Genomic_DNA"/>
</dbReference>
<dbReference type="InterPro" id="IPR010982">
    <property type="entry name" value="Lambda_DNA-bd_dom_sf"/>
</dbReference>
<comment type="caution">
    <text evidence="2">The sequence shown here is derived from an EMBL/GenBank/DDBJ whole genome shotgun (WGS) entry which is preliminary data.</text>
</comment>
<sequence>MFEFSLQEIVRKLIESGFTQAQLAERTGVSQSTLSRILTGECADPRLSTAQAISKFYITILTNSKA</sequence>
<dbReference type="AlphaFoldDB" id="A0A077QE98"/>
<dbReference type="Proteomes" id="UP000028480">
    <property type="component" value="Unassembled WGS sequence"/>
</dbReference>
<reference evidence="2" key="1">
    <citation type="submission" date="2013-07" db="EMBL/GenBank/DDBJ databases">
        <title>Sub-species coevolution in mutualistic symbiosis.</title>
        <authorList>
            <person name="Murfin K."/>
            <person name="Klassen J."/>
            <person name="Lee M."/>
            <person name="Forst S."/>
            <person name="Stock P."/>
            <person name="Goodrich-Blair H."/>
        </authorList>
    </citation>
    <scope>NUCLEOTIDE SEQUENCE [LARGE SCALE GENOMIC DNA]</scope>
    <source>
        <strain evidence="2">Intermedium</strain>
    </source>
</reference>